<dbReference type="PROSITE" id="PS51318">
    <property type="entry name" value="TAT"/>
    <property type="match status" value="1"/>
</dbReference>
<comment type="caution">
    <text evidence="1">The sequence shown here is derived from an EMBL/GenBank/DDBJ whole genome shotgun (WGS) entry which is preliminary data.</text>
</comment>
<keyword evidence="2" id="KW-1185">Reference proteome</keyword>
<accession>L9WAA0</accession>
<dbReference type="PANTHER" id="PTHR11532:SF57">
    <property type="entry name" value="CARBOXYPEPTIDASE D, B"/>
    <property type="match status" value="1"/>
</dbReference>
<dbReference type="eggNOG" id="arCOG02087">
    <property type="taxonomic scope" value="Archaea"/>
</dbReference>
<dbReference type="GO" id="GO:0006518">
    <property type="term" value="P:peptide metabolic process"/>
    <property type="evidence" value="ECO:0007669"/>
    <property type="project" value="TreeGrafter"/>
</dbReference>
<dbReference type="InterPro" id="IPR050753">
    <property type="entry name" value="Peptidase_M14_domain"/>
</dbReference>
<proteinExistence type="predicted"/>
<dbReference type="InterPro" id="IPR008969">
    <property type="entry name" value="CarboxyPept-like_regulatory"/>
</dbReference>
<dbReference type="Gene3D" id="2.60.40.1120">
    <property type="entry name" value="Carboxypeptidase-like, regulatory domain"/>
    <property type="match status" value="2"/>
</dbReference>
<dbReference type="GO" id="GO:0005615">
    <property type="term" value="C:extracellular space"/>
    <property type="evidence" value="ECO:0007669"/>
    <property type="project" value="TreeGrafter"/>
</dbReference>
<dbReference type="PANTHER" id="PTHR11532">
    <property type="entry name" value="PROTEASE M14 CARBOXYPEPTIDASE"/>
    <property type="match status" value="1"/>
</dbReference>
<gene>
    <name evidence="1" type="ORF">C496_04257</name>
</gene>
<protein>
    <submittedName>
        <fullName evidence="1">PEGA domain-containing protein</fullName>
    </submittedName>
</protein>
<sequence>MHPNRRTVIQRSSLVTAGLLATAGTTNVAGATSQSEETGRVEGRLTYGGLPVEDITVTFDGQHDTDSTSNGSYEQGLEPGTYTLAVDTDGYVAESAEITVGAGETVTADFDLRREWGPGEGELEVAVIEESGGSTIDSRVTIYGNGEEHSAIAPGGRVPDNDRWRRGFVVSEGWWEIRASDADGYGDGYDEVYVEADESVRSLVELPDDERTIHPDGWVSGTVADEAGEPIPNAMVRFRSYRSTMIERTSEAGEFTVEIPHGQYTLDVSEAGYERLETDVAVRFGRMTDQDVTLEAE</sequence>
<evidence type="ECO:0000313" key="1">
    <source>
        <dbReference type="EMBL" id="ELY45243.1"/>
    </source>
</evidence>
<dbReference type="RefSeq" id="WP_006088611.1">
    <property type="nucleotide sequence ID" value="NZ_AOHW01000008.1"/>
</dbReference>
<dbReference type="GO" id="GO:0004181">
    <property type="term" value="F:metallocarboxypeptidase activity"/>
    <property type="evidence" value="ECO:0007669"/>
    <property type="project" value="TreeGrafter"/>
</dbReference>
<name>L9WAA0_9EURY</name>
<dbReference type="STRING" id="1114856.GCA_000383975_03363"/>
<dbReference type="AlphaFoldDB" id="L9WAA0"/>
<dbReference type="Proteomes" id="UP000011599">
    <property type="component" value="Unassembled WGS sequence"/>
</dbReference>
<dbReference type="OrthoDB" id="156772at2157"/>
<dbReference type="InterPro" id="IPR006311">
    <property type="entry name" value="TAT_signal"/>
</dbReference>
<dbReference type="GO" id="GO:0016485">
    <property type="term" value="P:protein processing"/>
    <property type="evidence" value="ECO:0007669"/>
    <property type="project" value="TreeGrafter"/>
</dbReference>
<dbReference type="SUPFAM" id="SSF49452">
    <property type="entry name" value="Starch-binding domain-like"/>
    <property type="match status" value="1"/>
</dbReference>
<organism evidence="1 2">
    <name type="scientific">Natronorubrum tibetense GA33</name>
    <dbReference type="NCBI Taxonomy" id="1114856"/>
    <lineage>
        <taxon>Archaea</taxon>
        <taxon>Methanobacteriati</taxon>
        <taxon>Methanobacteriota</taxon>
        <taxon>Stenosarchaea group</taxon>
        <taxon>Halobacteria</taxon>
        <taxon>Halobacteriales</taxon>
        <taxon>Natrialbaceae</taxon>
        <taxon>Natronorubrum</taxon>
    </lineage>
</organism>
<dbReference type="GO" id="GO:0030246">
    <property type="term" value="F:carbohydrate binding"/>
    <property type="evidence" value="ECO:0007669"/>
    <property type="project" value="InterPro"/>
</dbReference>
<evidence type="ECO:0000313" key="2">
    <source>
        <dbReference type="Proteomes" id="UP000011599"/>
    </source>
</evidence>
<dbReference type="EMBL" id="AOHW01000008">
    <property type="protein sequence ID" value="ELY45243.1"/>
    <property type="molecule type" value="Genomic_DNA"/>
</dbReference>
<dbReference type="SUPFAM" id="SSF49464">
    <property type="entry name" value="Carboxypeptidase regulatory domain-like"/>
    <property type="match status" value="1"/>
</dbReference>
<dbReference type="PATRIC" id="fig|1114856.3.peg.883"/>
<dbReference type="InterPro" id="IPR013784">
    <property type="entry name" value="Carb-bd-like_fold"/>
</dbReference>
<reference evidence="1 2" key="1">
    <citation type="journal article" date="2014" name="PLoS Genet.">
        <title>Phylogenetically driven sequencing of extremely halophilic archaea reveals strategies for static and dynamic osmo-response.</title>
        <authorList>
            <person name="Becker E.A."/>
            <person name="Seitzer P.M."/>
            <person name="Tritt A."/>
            <person name="Larsen D."/>
            <person name="Krusor M."/>
            <person name="Yao A.I."/>
            <person name="Wu D."/>
            <person name="Madern D."/>
            <person name="Eisen J.A."/>
            <person name="Darling A.E."/>
            <person name="Facciotti M.T."/>
        </authorList>
    </citation>
    <scope>NUCLEOTIDE SEQUENCE [LARGE SCALE GENOMIC DNA]</scope>
    <source>
        <strain evidence="1 2">GA33</strain>
    </source>
</reference>
<dbReference type="Pfam" id="PF13620">
    <property type="entry name" value="CarboxypepD_reg"/>
    <property type="match status" value="2"/>
</dbReference>